<proteinExistence type="predicted"/>
<dbReference type="Proteomes" id="UP000324800">
    <property type="component" value="Unassembled WGS sequence"/>
</dbReference>
<reference evidence="1 2" key="1">
    <citation type="submission" date="2019-03" db="EMBL/GenBank/DDBJ databases">
        <title>Single cell metagenomics reveals metabolic interactions within the superorganism composed of flagellate Streblomastix strix and complex community of Bacteroidetes bacteria on its surface.</title>
        <authorList>
            <person name="Treitli S.C."/>
            <person name="Kolisko M."/>
            <person name="Husnik F."/>
            <person name="Keeling P."/>
            <person name="Hampl V."/>
        </authorList>
    </citation>
    <scope>NUCLEOTIDE SEQUENCE [LARGE SCALE GENOMIC DNA]</scope>
    <source>
        <strain evidence="1">ST1C</strain>
    </source>
</reference>
<dbReference type="EMBL" id="SNRW01025060">
    <property type="protein sequence ID" value="KAA6361790.1"/>
    <property type="molecule type" value="Genomic_DNA"/>
</dbReference>
<organism evidence="1 2">
    <name type="scientific">Streblomastix strix</name>
    <dbReference type="NCBI Taxonomy" id="222440"/>
    <lineage>
        <taxon>Eukaryota</taxon>
        <taxon>Metamonada</taxon>
        <taxon>Preaxostyla</taxon>
        <taxon>Oxymonadida</taxon>
        <taxon>Streblomastigidae</taxon>
        <taxon>Streblomastix</taxon>
    </lineage>
</organism>
<dbReference type="AlphaFoldDB" id="A0A5J4TUU4"/>
<comment type="caution">
    <text evidence="1">The sequence shown here is derived from an EMBL/GenBank/DDBJ whole genome shotgun (WGS) entry which is preliminary data.</text>
</comment>
<accession>A0A5J4TUU4</accession>
<sequence>MECIASRKIRLMSLEIIPQCRGVDYDRQKKWINEDIQYTQSLIRSIATSGGSEEQDCKIIKDLEEQIEQEGGLEEIE</sequence>
<gene>
    <name evidence="1" type="ORF">EZS28_042682</name>
</gene>
<name>A0A5J4TUU4_9EUKA</name>
<evidence type="ECO:0000313" key="2">
    <source>
        <dbReference type="Proteomes" id="UP000324800"/>
    </source>
</evidence>
<evidence type="ECO:0000313" key="1">
    <source>
        <dbReference type="EMBL" id="KAA6361790.1"/>
    </source>
</evidence>
<protein>
    <submittedName>
        <fullName evidence="1">Uncharacterized protein</fullName>
    </submittedName>
</protein>